<organism evidence="1 2">
    <name type="scientific">Shinella fusca</name>
    <dbReference type="NCBI Taxonomy" id="544480"/>
    <lineage>
        <taxon>Bacteria</taxon>
        <taxon>Pseudomonadati</taxon>
        <taxon>Pseudomonadota</taxon>
        <taxon>Alphaproteobacteria</taxon>
        <taxon>Hyphomicrobiales</taxon>
        <taxon>Rhizobiaceae</taxon>
        <taxon>Shinella</taxon>
    </lineage>
</organism>
<accession>A0A7W8DTX9</accession>
<dbReference type="EMBL" id="JACHIK010000004">
    <property type="protein sequence ID" value="MBB5042409.1"/>
    <property type="molecule type" value="Genomic_DNA"/>
</dbReference>
<gene>
    <name evidence="1" type="ORF">HNQ66_001805</name>
</gene>
<dbReference type="Proteomes" id="UP000535406">
    <property type="component" value="Unassembled WGS sequence"/>
</dbReference>
<evidence type="ECO:0000313" key="2">
    <source>
        <dbReference type="Proteomes" id="UP000535406"/>
    </source>
</evidence>
<keyword evidence="2" id="KW-1185">Reference proteome</keyword>
<proteinExistence type="predicted"/>
<reference evidence="1 2" key="1">
    <citation type="submission" date="2020-08" db="EMBL/GenBank/DDBJ databases">
        <title>Genomic Encyclopedia of Type Strains, Phase IV (KMG-IV): sequencing the most valuable type-strain genomes for metagenomic binning, comparative biology and taxonomic classification.</title>
        <authorList>
            <person name="Goeker M."/>
        </authorList>
    </citation>
    <scope>NUCLEOTIDE SEQUENCE [LARGE SCALE GENOMIC DNA]</scope>
    <source>
        <strain evidence="1 2">DSM 21319</strain>
    </source>
</reference>
<name>A0A7W8DTX9_9HYPH</name>
<evidence type="ECO:0000313" key="1">
    <source>
        <dbReference type="EMBL" id="MBB5042409.1"/>
    </source>
</evidence>
<protein>
    <submittedName>
        <fullName evidence="1">Uncharacterized protein</fullName>
    </submittedName>
</protein>
<sequence length="309" mass="33443">MGNVFELQGVAAAAGDADRLIAGARFADAVAMMSADFVAIHEVAPRAAALFATQQRWLLCHAALAEHFRGVADGQPRLTRRGMAQLALQHGIASRNTAHAFFDEALKYGVIRPFDDVFAPSDGTLLILIRWYSLHFRALDMLDGGTRNAWFLADPENHLVGLAPIAGNTILSNPDVRTPGPLYTIFTWADAGGLLMDRLVAGIDRTVARVDGGYLTDVSSISDLARSFGLSRAHASRKIAEAESIGGIGWSGRRGHSRIWISQNFYTEYARAQACKLLALDKAFTVTAAQTGANWHVSKMDGDDRDAFS</sequence>
<dbReference type="RefSeq" id="WP_184143218.1">
    <property type="nucleotide sequence ID" value="NZ_JACHIK010000004.1"/>
</dbReference>
<comment type="caution">
    <text evidence="1">The sequence shown here is derived from an EMBL/GenBank/DDBJ whole genome shotgun (WGS) entry which is preliminary data.</text>
</comment>
<dbReference type="AlphaFoldDB" id="A0A7W8DTX9"/>